<name>A0A0C1V878_9VIBR</name>
<sequence>MSINISDLTTALSKVEHIHKVQLENVHQFFKSNETFSVKAFSQIVATDSIDERFKAIDKEFALLGDAKTYLLEASYLVA</sequence>
<gene>
    <name evidence="1" type="ORF">H735_29395</name>
</gene>
<accession>A0A0C1V878</accession>
<dbReference type="RefSeq" id="WP_020197184.1">
    <property type="nucleotide sequence ID" value="NZ_BAOH01000109.1"/>
</dbReference>
<dbReference type="GeneID" id="48230660"/>
<evidence type="ECO:0000313" key="1">
    <source>
        <dbReference type="EMBL" id="KIF45878.1"/>
    </source>
</evidence>
<dbReference type="PATRIC" id="fig|1229493.5.peg.5956"/>
<proteinExistence type="predicted"/>
<evidence type="ECO:0000313" key="2">
    <source>
        <dbReference type="Proteomes" id="UP000031586"/>
    </source>
</evidence>
<dbReference type="Proteomes" id="UP000031586">
    <property type="component" value="Unassembled WGS sequence"/>
</dbReference>
<dbReference type="EMBL" id="JPRD01000079">
    <property type="protein sequence ID" value="KIF45878.1"/>
    <property type="molecule type" value="Genomic_DNA"/>
</dbReference>
<protein>
    <submittedName>
        <fullName evidence="1">Uncharacterized protein</fullName>
    </submittedName>
</protein>
<organism evidence="1 2">
    <name type="scientific">Vibrio owensii CAIM 1854 = LMG 25443</name>
    <dbReference type="NCBI Taxonomy" id="1229493"/>
    <lineage>
        <taxon>Bacteria</taxon>
        <taxon>Pseudomonadati</taxon>
        <taxon>Pseudomonadota</taxon>
        <taxon>Gammaproteobacteria</taxon>
        <taxon>Vibrionales</taxon>
        <taxon>Vibrionaceae</taxon>
        <taxon>Vibrio</taxon>
    </lineage>
</organism>
<comment type="caution">
    <text evidence="1">The sequence shown here is derived from an EMBL/GenBank/DDBJ whole genome shotgun (WGS) entry which is preliminary data.</text>
</comment>
<reference evidence="1 2" key="1">
    <citation type="submission" date="2014-07" db="EMBL/GenBank/DDBJ databases">
        <title>Unique and conserved regions in Vibrio harveyi and related species in comparison with the shrimp pathogen Vibrio harveyi CAIM 1792.</title>
        <authorList>
            <person name="Espinoza-Valles I."/>
            <person name="Vora G."/>
            <person name="Leekitcharoenphon P."/>
            <person name="Ussery D."/>
            <person name="Hoj L."/>
            <person name="Gomez-Gil B."/>
        </authorList>
    </citation>
    <scope>NUCLEOTIDE SEQUENCE [LARGE SCALE GENOMIC DNA]</scope>
    <source>
        <strain evidence="2">CAIM 1854 / LMG 25443</strain>
    </source>
</reference>
<dbReference type="AlphaFoldDB" id="A0A0C1V878"/>